<dbReference type="AlphaFoldDB" id="A0ABD6AEY1"/>
<evidence type="ECO:0000313" key="3">
    <source>
        <dbReference type="Proteomes" id="UP001596547"/>
    </source>
</evidence>
<evidence type="ECO:0000313" key="2">
    <source>
        <dbReference type="EMBL" id="MFC7318777.1"/>
    </source>
</evidence>
<dbReference type="InterPro" id="IPR029032">
    <property type="entry name" value="AhpD-like"/>
</dbReference>
<feature type="domain" description="Carboxymuconolactone decarboxylase-like" evidence="1">
    <location>
        <begin position="53"/>
        <end position="117"/>
    </location>
</feature>
<protein>
    <submittedName>
        <fullName evidence="2">Carboxymuconolactone decarboxylase family protein</fullName>
    </submittedName>
</protein>
<comment type="caution">
    <text evidence="2">The sequence shown here is derived from an EMBL/GenBank/DDBJ whole genome shotgun (WGS) entry which is preliminary data.</text>
</comment>
<gene>
    <name evidence="2" type="ORF">ACFQPE_18530</name>
</gene>
<keyword evidence="3" id="KW-1185">Reference proteome</keyword>
<dbReference type="SUPFAM" id="SSF69118">
    <property type="entry name" value="AhpD-like"/>
    <property type="match status" value="1"/>
</dbReference>
<accession>A0ABD6AEY1</accession>
<dbReference type="PANTHER" id="PTHR34846">
    <property type="entry name" value="4-CARBOXYMUCONOLACTONE DECARBOXYLASE FAMILY PROTEIN (AFU_ORTHOLOGUE AFUA_6G11590)"/>
    <property type="match status" value="1"/>
</dbReference>
<name>A0ABD6AEY1_9EURY</name>
<dbReference type="EMBL" id="JBHTBF010000003">
    <property type="protein sequence ID" value="MFC7318777.1"/>
    <property type="molecule type" value="Genomic_DNA"/>
</dbReference>
<dbReference type="InterPro" id="IPR003779">
    <property type="entry name" value="CMD-like"/>
</dbReference>
<evidence type="ECO:0000259" key="1">
    <source>
        <dbReference type="Pfam" id="PF02627"/>
    </source>
</evidence>
<reference evidence="2 3" key="1">
    <citation type="journal article" date="2019" name="Int. J. Syst. Evol. Microbiol.">
        <title>The Global Catalogue of Microorganisms (GCM) 10K type strain sequencing project: providing services to taxonomists for standard genome sequencing and annotation.</title>
        <authorList>
            <consortium name="The Broad Institute Genomics Platform"/>
            <consortium name="The Broad Institute Genome Sequencing Center for Infectious Disease"/>
            <person name="Wu L."/>
            <person name="Ma J."/>
        </authorList>
    </citation>
    <scope>NUCLEOTIDE SEQUENCE [LARGE SCALE GENOMIC DNA]</scope>
    <source>
        <strain evidence="2 3">PSR21</strain>
    </source>
</reference>
<dbReference type="Proteomes" id="UP001596547">
    <property type="component" value="Unassembled WGS sequence"/>
</dbReference>
<organism evidence="2 3">
    <name type="scientific">Halomarina halobia</name>
    <dbReference type="NCBI Taxonomy" id="3033386"/>
    <lineage>
        <taxon>Archaea</taxon>
        <taxon>Methanobacteriati</taxon>
        <taxon>Methanobacteriota</taxon>
        <taxon>Stenosarchaea group</taxon>
        <taxon>Halobacteria</taxon>
        <taxon>Halobacteriales</taxon>
        <taxon>Natronomonadaceae</taxon>
        <taxon>Halomarina</taxon>
    </lineage>
</organism>
<dbReference type="PANTHER" id="PTHR34846:SF5">
    <property type="entry name" value="CARBOXYMUCONOLACTONE DECARBOXYLASE-LIKE DOMAIN-CONTAINING PROTEIN"/>
    <property type="match status" value="1"/>
</dbReference>
<dbReference type="GeneID" id="79317035"/>
<proteinExistence type="predicted"/>
<dbReference type="Pfam" id="PF02627">
    <property type="entry name" value="CMD"/>
    <property type="match status" value="1"/>
</dbReference>
<sequence>MVRIPYVDPDDLPEENRNLLETSMDAGDLEEAHEHLFSTETRNVHRAIGNNPAVLRGFRSSNTTLWNESGVTERQRELVILATARAIDSRYEWHQHVRHALGAGLTPDEIRAIAREDYDSFSDPEAALLTYVAALTQGEVEDDQYTGVAAQFDDSTVVGITMLASKYVGLARALAAFDVDTEEPFVGWGLERL</sequence>
<dbReference type="Gene3D" id="1.20.1290.10">
    <property type="entry name" value="AhpD-like"/>
    <property type="match status" value="1"/>
</dbReference>
<dbReference type="RefSeq" id="WP_276306387.1">
    <property type="nucleotide sequence ID" value="NZ_CP119993.1"/>
</dbReference>